<organism evidence="1 2">
    <name type="scientific">Rhizophagus clarus</name>
    <dbReference type="NCBI Taxonomy" id="94130"/>
    <lineage>
        <taxon>Eukaryota</taxon>
        <taxon>Fungi</taxon>
        <taxon>Fungi incertae sedis</taxon>
        <taxon>Mucoromycota</taxon>
        <taxon>Glomeromycotina</taxon>
        <taxon>Glomeromycetes</taxon>
        <taxon>Glomerales</taxon>
        <taxon>Glomeraceae</taxon>
        <taxon>Rhizophagus</taxon>
    </lineage>
</organism>
<reference evidence="1" key="1">
    <citation type="submission" date="2019-10" db="EMBL/GenBank/DDBJ databases">
        <title>Conservation and host-specific expression of non-tandemly repeated heterogenous ribosome RNA gene in arbuscular mycorrhizal fungi.</title>
        <authorList>
            <person name="Maeda T."/>
            <person name="Kobayashi Y."/>
            <person name="Nakagawa T."/>
            <person name="Ezawa T."/>
            <person name="Yamaguchi K."/>
            <person name="Bino T."/>
            <person name="Nishimoto Y."/>
            <person name="Shigenobu S."/>
            <person name="Kawaguchi M."/>
        </authorList>
    </citation>
    <scope>NUCLEOTIDE SEQUENCE</scope>
    <source>
        <strain evidence="1">HR1</strain>
    </source>
</reference>
<dbReference type="OrthoDB" id="2445940at2759"/>
<dbReference type="AlphaFoldDB" id="A0A8H3L340"/>
<accession>A0A8H3L340</accession>
<proteinExistence type="predicted"/>
<evidence type="ECO:0000313" key="2">
    <source>
        <dbReference type="Proteomes" id="UP000615446"/>
    </source>
</evidence>
<name>A0A8H3L340_9GLOM</name>
<dbReference type="EMBL" id="BLAL01000037">
    <property type="protein sequence ID" value="GES78405.1"/>
    <property type="molecule type" value="Genomic_DNA"/>
</dbReference>
<protein>
    <submittedName>
        <fullName evidence="1">Uncharacterized protein</fullName>
    </submittedName>
</protein>
<evidence type="ECO:0000313" key="1">
    <source>
        <dbReference type="EMBL" id="GES78405.1"/>
    </source>
</evidence>
<gene>
    <name evidence="1" type="ORF">RCL2_000570900</name>
</gene>
<comment type="caution">
    <text evidence="1">The sequence shown here is derived from an EMBL/GenBank/DDBJ whole genome shotgun (WGS) entry which is preliminary data.</text>
</comment>
<sequence length="85" mass="10185">MRHVSHHHWESFMDMMIKLKVRKAVAVCINLVRSQLKFALRDKATKLLYEFEKDMLEVEYEVIRDRQLKVLELGDDLFISKPPVK</sequence>
<dbReference type="Proteomes" id="UP000615446">
    <property type="component" value="Unassembled WGS sequence"/>
</dbReference>